<dbReference type="Proteomes" id="UP000887574">
    <property type="component" value="Unplaced"/>
</dbReference>
<keyword evidence="2" id="KW-1133">Transmembrane helix</keyword>
<dbReference type="InterPro" id="IPR003114">
    <property type="entry name" value="Phox_assoc"/>
</dbReference>
<dbReference type="Gene3D" id="3.30.1520.10">
    <property type="entry name" value="Phox-like domain"/>
    <property type="match status" value="1"/>
</dbReference>
<dbReference type="SMART" id="SM00313">
    <property type="entry name" value="PXA"/>
    <property type="match status" value="1"/>
</dbReference>
<evidence type="ECO:0000259" key="4">
    <source>
        <dbReference type="PROSITE" id="PS50195"/>
    </source>
</evidence>
<evidence type="ECO:0000259" key="5">
    <source>
        <dbReference type="PROSITE" id="PS51207"/>
    </source>
</evidence>
<dbReference type="PANTHER" id="PTHR22775:SF44">
    <property type="entry name" value="SORTING NEXIN-14"/>
    <property type="match status" value="1"/>
</dbReference>
<name>A0A915E1V4_9BILA</name>
<proteinExistence type="predicted"/>
<feature type="domain" description="PX" evidence="4">
    <location>
        <begin position="525"/>
        <end position="664"/>
    </location>
</feature>
<dbReference type="SUPFAM" id="SSF48097">
    <property type="entry name" value="Regulator of G-protein signaling, RGS"/>
    <property type="match status" value="1"/>
</dbReference>
<dbReference type="PROSITE" id="PS50132">
    <property type="entry name" value="RGS"/>
    <property type="match status" value="1"/>
</dbReference>
<dbReference type="InterPro" id="IPR001683">
    <property type="entry name" value="PX_dom"/>
</dbReference>
<accession>A0A915E1V4</accession>
<dbReference type="SMART" id="SM00315">
    <property type="entry name" value="RGS"/>
    <property type="match status" value="1"/>
</dbReference>
<dbReference type="Gene3D" id="1.10.167.10">
    <property type="entry name" value="Regulator of G-protein Signalling 4, domain 2"/>
    <property type="match status" value="1"/>
</dbReference>
<feature type="domain" description="RGS" evidence="3">
    <location>
        <begin position="272"/>
        <end position="408"/>
    </location>
</feature>
<sequence length="948" mass="106904">MDEQISPQVCNLSAHFADPKQRIAATIAIFASLIVLLWAGISVAFLALLSLSLGAGYFIGYKAEISVDNTFLLEIHHQIRHASCLLLKHLKGVDFTSLIVDDLAPLSVAHFERVSRLSGHDNEHKQLPPSTIELGILEQLQDLHWAMASRDNEMEYLRLLADLLVENLVDESRIGGEAVDGELPLEGSAKRVWPSHSCRHLLRELVLFTVLIPLMDFLADPDTLNRLILAFLSSNSKTMPEHSSSEDTKVDFLGHFTELEQSHAPDSLLGLKLSDLVKEPRLIQLFDMYLRDINGPTHLLDCFLQARDIHKRVRSFHSNLDSKKQDNGLSEIQSDAWQLYSGFVHSNAPNQIDLPCDLRVEFASVVEGQQTPQLIEKVTEEVYKEIYQQLHFNYVIPFCQSENYLGYLCGAPPDVDELLMRTSVAGGGSSAALKAGKVGIEASFSLSQFRNKLFHVIGTSNSPNSTFYASPPALNDEGIDVTTSDISFKSSSIDEFSSSSSTSMLQSYETGNIALIDLGRDLNKWTITISAVEPRKEAISSKTYYVYVINIERNDLAAELVSNPDPHLSEEDFNDDDLLTPNQWTIGRKYDEFFFLEEKLREFHGNSVRLGLLPDKKVFKAKNRSFMDAHRPFFERFLQTLMLQPALKRSDLLYSFLTTEEEMLDETAGLMLPDLNPLRAMRRVPNNQYSGTAISSVYYNRHCWSGQWSSPCGPQGKSSSPNMYRRAQSDQGSVTSFTGAPSSQVGSAIVQQSSRIALDNVPIQMMKYRLASSCSEVFDEEKNNSDSTSITSTQPLLSQINSIYDMFLFLVLRLAKLTHWLEAILIMVKQLFLDFLINRWTRAQIHQLLTQKVLTEQMASYIVQSLNAVIFDSKNAVSSSDERLRADLVLHCLDEAIEDGLPHFLIRCLGGQRNLRLQMRNLVQAFQLPRLNKQLVFVLMDRIIQISW</sequence>
<feature type="region of interest" description="Disordered" evidence="1">
    <location>
        <begin position="715"/>
        <end position="739"/>
    </location>
</feature>
<evidence type="ECO:0000313" key="6">
    <source>
        <dbReference type="Proteomes" id="UP000887574"/>
    </source>
</evidence>
<keyword evidence="2" id="KW-0472">Membrane</keyword>
<organism evidence="6 7">
    <name type="scientific">Ditylenchus dipsaci</name>
    <dbReference type="NCBI Taxonomy" id="166011"/>
    <lineage>
        <taxon>Eukaryota</taxon>
        <taxon>Metazoa</taxon>
        <taxon>Ecdysozoa</taxon>
        <taxon>Nematoda</taxon>
        <taxon>Chromadorea</taxon>
        <taxon>Rhabditida</taxon>
        <taxon>Tylenchina</taxon>
        <taxon>Tylenchomorpha</taxon>
        <taxon>Sphaerularioidea</taxon>
        <taxon>Anguinidae</taxon>
        <taxon>Anguininae</taxon>
        <taxon>Ditylenchus</taxon>
    </lineage>
</organism>
<reference evidence="7" key="1">
    <citation type="submission" date="2022-11" db="UniProtKB">
        <authorList>
            <consortium name="WormBaseParasite"/>
        </authorList>
    </citation>
    <scope>IDENTIFICATION</scope>
</reference>
<keyword evidence="6" id="KW-1185">Reference proteome</keyword>
<dbReference type="Pfam" id="PF02194">
    <property type="entry name" value="PXA"/>
    <property type="match status" value="1"/>
</dbReference>
<evidence type="ECO:0000259" key="3">
    <source>
        <dbReference type="PROSITE" id="PS50132"/>
    </source>
</evidence>
<dbReference type="Pfam" id="PF00787">
    <property type="entry name" value="PX"/>
    <property type="match status" value="1"/>
</dbReference>
<evidence type="ECO:0000313" key="7">
    <source>
        <dbReference type="WBParaSite" id="jg26053"/>
    </source>
</evidence>
<dbReference type="SMART" id="SM00312">
    <property type="entry name" value="PX"/>
    <property type="match status" value="1"/>
</dbReference>
<dbReference type="InterPro" id="IPR016137">
    <property type="entry name" value="RGS"/>
</dbReference>
<evidence type="ECO:0000256" key="2">
    <source>
        <dbReference type="SAM" id="Phobius"/>
    </source>
</evidence>
<dbReference type="AlphaFoldDB" id="A0A915E1V4"/>
<dbReference type="SUPFAM" id="SSF64268">
    <property type="entry name" value="PX domain"/>
    <property type="match status" value="1"/>
</dbReference>
<dbReference type="GO" id="GO:0097352">
    <property type="term" value="P:autophagosome maturation"/>
    <property type="evidence" value="ECO:0007669"/>
    <property type="project" value="TreeGrafter"/>
</dbReference>
<dbReference type="InterPro" id="IPR036305">
    <property type="entry name" value="RGS_sf"/>
</dbReference>
<evidence type="ECO:0000256" key="1">
    <source>
        <dbReference type="SAM" id="MobiDB-lite"/>
    </source>
</evidence>
<dbReference type="PROSITE" id="PS51207">
    <property type="entry name" value="PXA"/>
    <property type="match status" value="1"/>
</dbReference>
<protein>
    <submittedName>
        <fullName evidence="7">Sorting nexin-14</fullName>
    </submittedName>
</protein>
<feature type="domain" description="PXA" evidence="5">
    <location>
        <begin position="44"/>
        <end position="236"/>
    </location>
</feature>
<dbReference type="Pfam" id="PF00615">
    <property type="entry name" value="RGS"/>
    <property type="match status" value="1"/>
</dbReference>
<dbReference type="PROSITE" id="PS50195">
    <property type="entry name" value="PX"/>
    <property type="match status" value="1"/>
</dbReference>
<dbReference type="InterPro" id="IPR044926">
    <property type="entry name" value="RGS_subdomain_2"/>
</dbReference>
<dbReference type="PANTHER" id="PTHR22775">
    <property type="entry name" value="SORTING NEXIN"/>
    <property type="match status" value="1"/>
</dbReference>
<keyword evidence="2" id="KW-0812">Transmembrane</keyword>
<dbReference type="InterPro" id="IPR036871">
    <property type="entry name" value="PX_dom_sf"/>
</dbReference>
<dbReference type="GO" id="GO:0005770">
    <property type="term" value="C:late endosome"/>
    <property type="evidence" value="ECO:0007669"/>
    <property type="project" value="TreeGrafter"/>
</dbReference>
<feature type="compositionally biased region" description="Polar residues" evidence="1">
    <location>
        <begin position="729"/>
        <end position="739"/>
    </location>
</feature>
<dbReference type="GO" id="GO:0035091">
    <property type="term" value="F:phosphatidylinositol binding"/>
    <property type="evidence" value="ECO:0007669"/>
    <property type="project" value="InterPro"/>
</dbReference>
<dbReference type="WBParaSite" id="jg26053">
    <property type="protein sequence ID" value="jg26053"/>
    <property type="gene ID" value="jg26053"/>
</dbReference>
<feature type="transmembrane region" description="Helical" evidence="2">
    <location>
        <begin position="23"/>
        <end position="49"/>
    </location>
</feature>